<sequence>MRGAGEAAGWGLGATPWCGDPRAGRRRVLQQETRQTLGTRVPAAASQSLLSPGPHRTDHLLPSTVAHAQPARLPAHTRCHHPPAPRSVPPGAIGKVLLCAVVLTRLYFPSFVSAFRIKLWEEEHVL</sequence>
<evidence type="ECO:0000313" key="2">
    <source>
        <dbReference type="Proteomes" id="UP000324222"/>
    </source>
</evidence>
<dbReference type="Proteomes" id="UP000324222">
    <property type="component" value="Unassembled WGS sequence"/>
</dbReference>
<evidence type="ECO:0000313" key="1">
    <source>
        <dbReference type="EMBL" id="MPC26072.1"/>
    </source>
</evidence>
<accession>A0A5B7DWL8</accession>
<dbReference type="EMBL" id="VSRR010001552">
    <property type="protein sequence ID" value="MPC26072.1"/>
    <property type="molecule type" value="Genomic_DNA"/>
</dbReference>
<comment type="caution">
    <text evidence="1">The sequence shown here is derived from an EMBL/GenBank/DDBJ whole genome shotgun (WGS) entry which is preliminary data.</text>
</comment>
<protein>
    <submittedName>
        <fullName evidence="1">Uncharacterized protein</fullName>
    </submittedName>
</protein>
<keyword evidence="2" id="KW-1185">Reference proteome</keyword>
<gene>
    <name evidence="1" type="ORF">E2C01_019204</name>
</gene>
<dbReference type="AlphaFoldDB" id="A0A5B7DWL8"/>
<proteinExistence type="predicted"/>
<organism evidence="1 2">
    <name type="scientific">Portunus trituberculatus</name>
    <name type="common">Swimming crab</name>
    <name type="synonym">Neptunus trituberculatus</name>
    <dbReference type="NCBI Taxonomy" id="210409"/>
    <lineage>
        <taxon>Eukaryota</taxon>
        <taxon>Metazoa</taxon>
        <taxon>Ecdysozoa</taxon>
        <taxon>Arthropoda</taxon>
        <taxon>Crustacea</taxon>
        <taxon>Multicrustacea</taxon>
        <taxon>Malacostraca</taxon>
        <taxon>Eumalacostraca</taxon>
        <taxon>Eucarida</taxon>
        <taxon>Decapoda</taxon>
        <taxon>Pleocyemata</taxon>
        <taxon>Brachyura</taxon>
        <taxon>Eubrachyura</taxon>
        <taxon>Portunoidea</taxon>
        <taxon>Portunidae</taxon>
        <taxon>Portuninae</taxon>
        <taxon>Portunus</taxon>
    </lineage>
</organism>
<reference evidence="1 2" key="1">
    <citation type="submission" date="2019-05" db="EMBL/GenBank/DDBJ databases">
        <title>Another draft genome of Portunus trituberculatus and its Hox gene families provides insights of decapod evolution.</title>
        <authorList>
            <person name="Jeong J.-H."/>
            <person name="Song I."/>
            <person name="Kim S."/>
            <person name="Choi T."/>
            <person name="Kim D."/>
            <person name="Ryu S."/>
            <person name="Kim W."/>
        </authorList>
    </citation>
    <scope>NUCLEOTIDE SEQUENCE [LARGE SCALE GENOMIC DNA]</scope>
    <source>
        <tissue evidence="1">Muscle</tissue>
    </source>
</reference>
<name>A0A5B7DWL8_PORTR</name>